<feature type="compositionally biased region" description="Acidic residues" evidence="1">
    <location>
        <begin position="142"/>
        <end position="160"/>
    </location>
</feature>
<evidence type="ECO:0000313" key="2">
    <source>
        <dbReference type="EMBL" id="KAF6754734.1"/>
    </source>
</evidence>
<dbReference type="EMBL" id="JACGCI010000033">
    <property type="protein sequence ID" value="KAF6754734.1"/>
    <property type="molecule type" value="Genomic_DNA"/>
</dbReference>
<evidence type="ECO:0000313" key="3">
    <source>
        <dbReference type="Proteomes" id="UP000521943"/>
    </source>
</evidence>
<gene>
    <name evidence="2" type="ORF">DFP72DRAFT_363790</name>
</gene>
<name>A0A8H6HX21_9AGAR</name>
<evidence type="ECO:0008006" key="4">
    <source>
        <dbReference type="Google" id="ProtNLM"/>
    </source>
</evidence>
<sequence>MTSPTLSGLPAELKSMVLSFCEAPALGSLSRTTRAFHEDAQRLLYGTISLDYRSPQSLACLKTLASNKKKADLVRSLAVTLRNQSTYDEESDWDESSSEESEDQANLAAEASASRLQEGEPVPASASDGDPVPASASHLQDSESDCESDDESMDDDDDMDTLISTFLDGACQNMGNIVFFSFKAKVEAMTDDMDDSVLRALKSLSGKPSLRTILIEPRFIPDPAGLPTWLSQYPNLEILGKWHMTWRDFLLGPPLPSCEPNVFRPLVIGLKPDWYDEYSVVDSKRSIGVCICDSVPSPIAQTFNSSNECRMPPRDHSTLGEALCKDLSLEGLSGAQSVYLRLDLQDLSATTLRGVQGVINGLLESRAVGDNNLDLFFTIKLRETPRDIAHIAWHELKLLFMTFAAQGFRPLTIEIMAPESRSLTGREIKYGAQRLADVINDPLIDEDWVLHIVSVQFLKVDLDTQGNLDDSRNRYRWAVPEVSGHL</sequence>
<reference evidence="2 3" key="1">
    <citation type="submission" date="2020-07" db="EMBL/GenBank/DDBJ databases">
        <title>Comparative genomics of pyrophilous fungi reveals a link between fire events and developmental genes.</title>
        <authorList>
            <consortium name="DOE Joint Genome Institute"/>
            <person name="Steindorff A.S."/>
            <person name="Carver A."/>
            <person name="Calhoun S."/>
            <person name="Stillman K."/>
            <person name="Liu H."/>
            <person name="Lipzen A."/>
            <person name="Pangilinan J."/>
            <person name="Labutti K."/>
            <person name="Bruns T.D."/>
            <person name="Grigoriev I.V."/>
        </authorList>
    </citation>
    <scope>NUCLEOTIDE SEQUENCE [LARGE SCALE GENOMIC DNA]</scope>
    <source>
        <strain evidence="2 3">CBS 144469</strain>
    </source>
</reference>
<organism evidence="2 3">
    <name type="scientific">Ephemerocybe angulata</name>
    <dbReference type="NCBI Taxonomy" id="980116"/>
    <lineage>
        <taxon>Eukaryota</taxon>
        <taxon>Fungi</taxon>
        <taxon>Dikarya</taxon>
        <taxon>Basidiomycota</taxon>
        <taxon>Agaricomycotina</taxon>
        <taxon>Agaricomycetes</taxon>
        <taxon>Agaricomycetidae</taxon>
        <taxon>Agaricales</taxon>
        <taxon>Agaricineae</taxon>
        <taxon>Psathyrellaceae</taxon>
        <taxon>Ephemerocybe</taxon>
    </lineage>
</organism>
<keyword evidence="3" id="KW-1185">Reference proteome</keyword>
<protein>
    <recommendedName>
        <fullName evidence="4">F-box domain-containing protein</fullName>
    </recommendedName>
</protein>
<proteinExistence type="predicted"/>
<dbReference type="OrthoDB" id="3065666at2759"/>
<accession>A0A8H6HX21</accession>
<feature type="region of interest" description="Disordered" evidence="1">
    <location>
        <begin position="84"/>
        <end position="160"/>
    </location>
</feature>
<evidence type="ECO:0000256" key="1">
    <source>
        <dbReference type="SAM" id="MobiDB-lite"/>
    </source>
</evidence>
<dbReference type="Proteomes" id="UP000521943">
    <property type="component" value="Unassembled WGS sequence"/>
</dbReference>
<dbReference type="AlphaFoldDB" id="A0A8H6HX21"/>
<comment type="caution">
    <text evidence="2">The sequence shown here is derived from an EMBL/GenBank/DDBJ whole genome shotgun (WGS) entry which is preliminary data.</text>
</comment>
<feature type="compositionally biased region" description="Acidic residues" evidence="1">
    <location>
        <begin position="87"/>
        <end position="103"/>
    </location>
</feature>